<sequence length="349" mass="39101">MKTKFFLAITLAILTTTNLLANQNNCPPKDDCECPPCGCDIPPCPTISAYNQSARVNVCGSWDAFVTGSFIYWEALEQGLRLGSFANTDSGATRFERVDMTSDYKAGFKAGIGYNFNYDNWTAYVEYTRFHPTIKFSKDRPSWALSFLSQWHGSVGVLPDTLTSRWKIKYDLLDLELSRYEYRGTKLIFNPFFGLKGGWLDQSFTFTEVNSSDSLTTVVTSDSWLIGPRAGIYSKWLLGCDFSILGKAAGSLLYQKLSNLNSSINSSLGGKITAKANSIHNIAPFAELLLGLNWGSYFGNNNWYFDVFAAYELQYIWDQNYLSSTISGSAIDKSNLYFHGLNITARLDF</sequence>
<evidence type="ECO:0000313" key="1">
    <source>
        <dbReference type="EMBL" id="KKL80599.1"/>
    </source>
</evidence>
<comment type="caution">
    <text evidence="1">The sequence shown here is derived from an EMBL/GenBank/DDBJ whole genome shotgun (WGS) entry which is preliminary data.</text>
</comment>
<dbReference type="AlphaFoldDB" id="A0A0F9F2L3"/>
<dbReference type="InterPro" id="IPR007825">
    <property type="entry name" value="Major_OMP_Legionella"/>
</dbReference>
<proteinExistence type="predicted"/>
<dbReference type="EMBL" id="LAZR01022802">
    <property type="protein sequence ID" value="KKL80599.1"/>
    <property type="molecule type" value="Genomic_DNA"/>
</dbReference>
<reference evidence="1" key="1">
    <citation type="journal article" date="2015" name="Nature">
        <title>Complex archaea that bridge the gap between prokaryotes and eukaryotes.</title>
        <authorList>
            <person name="Spang A."/>
            <person name="Saw J.H."/>
            <person name="Jorgensen S.L."/>
            <person name="Zaremba-Niedzwiedzka K."/>
            <person name="Martijn J."/>
            <person name="Lind A.E."/>
            <person name="van Eijk R."/>
            <person name="Schleper C."/>
            <person name="Guy L."/>
            <person name="Ettema T.J."/>
        </authorList>
    </citation>
    <scope>NUCLEOTIDE SEQUENCE</scope>
</reference>
<accession>A0A0F9F2L3</accession>
<name>A0A0F9F2L3_9ZZZZ</name>
<protein>
    <recommendedName>
        <fullName evidence="2">MOMP-like family protein</fullName>
    </recommendedName>
</protein>
<gene>
    <name evidence="1" type="ORF">LCGC14_2003160</name>
</gene>
<dbReference type="Pfam" id="PF05150">
    <property type="entry name" value="Legionella_OMP"/>
    <property type="match status" value="1"/>
</dbReference>
<organism evidence="1">
    <name type="scientific">marine sediment metagenome</name>
    <dbReference type="NCBI Taxonomy" id="412755"/>
    <lineage>
        <taxon>unclassified sequences</taxon>
        <taxon>metagenomes</taxon>
        <taxon>ecological metagenomes</taxon>
    </lineage>
</organism>
<evidence type="ECO:0008006" key="2">
    <source>
        <dbReference type="Google" id="ProtNLM"/>
    </source>
</evidence>